<proteinExistence type="predicted"/>
<gene>
    <name evidence="1" type="ORF">BM221_003545</name>
</gene>
<evidence type="ECO:0000313" key="2">
    <source>
        <dbReference type="Proteomes" id="UP000235728"/>
    </source>
</evidence>
<accession>A0A2N6NV00</accession>
<name>A0A2N6NV00_BEABA</name>
<comment type="caution">
    <text evidence="1">The sequence shown here is derived from an EMBL/GenBank/DDBJ whole genome shotgun (WGS) entry which is preliminary data.</text>
</comment>
<dbReference type="Proteomes" id="UP000235728">
    <property type="component" value="Unassembled WGS sequence"/>
</dbReference>
<organism evidence="1 2">
    <name type="scientific">Beauveria bassiana</name>
    <name type="common">White muscardine disease fungus</name>
    <name type="synonym">Tritirachium shiotae</name>
    <dbReference type="NCBI Taxonomy" id="176275"/>
    <lineage>
        <taxon>Eukaryota</taxon>
        <taxon>Fungi</taxon>
        <taxon>Dikarya</taxon>
        <taxon>Ascomycota</taxon>
        <taxon>Pezizomycotina</taxon>
        <taxon>Sordariomycetes</taxon>
        <taxon>Hypocreomycetidae</taxon>
        <taxon>Hypocreales</taxon>
        <taxon>Cordycipitaceae</taxon>
        <taxon>Beauveria</taxon>
    </lineage>
</organism>
<dbReference type="AlphaFoldDB" id="A0A2N6NV00"/>
<evidence type="ECO:0000313" key="1">
    <source>
        <dbReference type="EMBL" id="PMB71081.1"/>
    </source>
</evidence>
<sequence length="89" mass="10441">MQQSWANGTFWVPLALKDPTHFAAIFYKCILKDYFGFPDEELDNSAYFRFCSRLFHRDASSIIDRKLGDRDKYMKSLTEAFTDTAERPS</sequence>
<protein>
    <submittedName>
        <fullName evidence="1">Uncharacterized protein</fullName>
    </submittedName>
</protein>
<reference evidence="1 2" key="1">
    <citation type="journal article" date="2016" name="Appl. Microbiol. Biotechnol.">
        <title>Characterization of T-DNA insertion mutants with decreased virulence in the entomopathogenic fungus Beauveria bassiana JEF-007.</title>
        <authorList>
            <person name="Kim S."/>
            <person name="Lee S.J."/>
            <person name="Nai Y.S."/>
            <person name="Yu J.S."/>
            <person name="Lee M.R."/>
            <person name="Yang Y.T."/>
            <person name="Kim J.S."/>
        </authorList>
    </citation>
    <scope>NUCLEOTIDE SEQUENCE [LARGE SCALE GENOMIC DNA]</scope>
    <source>
        <strain evidence="1 2">JEF-007</strain>
    </source>
</reference>
<dbReference type="EMBL" id="MRVG01000003">
    <property type="protein sequence ID" value="PMB71081.1"/>
    <property type="molecule type" value="Genomic_DNA"/>
</dbReference>